<protein>
    <submittedName>
        <fullName evidence="5">Metallophosphoesterase YunD</fullName>
    </submittedName>
</protein>
<dbReference type="SUPFAM" id="SSF56300">
    <property type="entry name" value="Metallo-dependent phosphatases"/>
    <property type="match status" value="1"/>
</dbReference>
<dbReference type="PIRSF" id="PIRSF036361">
    <property type="entry name" value="YunD"/>
    <property type="match status" value="1"/>
</dbReference>
<feature type="domain" description="5'-Nucleotidase C-terminal" evidence="4">
    <location>
        <begin position="290"/>
        <end position="427"/>
    </location>
</feature>
<feature type="domain" description="Calcineurin-like phosphoesterase" evidence="3">
    <location>
        <begin position="10"/>
        <end position="205"/>
    </location>
</feature>
<keyword evidence="1" id="KW-0732">Signal</keyword>
<dbReference type="RefSeq" id="WP_117156609.1">
    <property type="nucleotide sequence ID" value="NZ_BMLG01000015.1"/>
</dbReference>
<dbReference type="EMBL" id="BMLG01000015">
    <property type="protein sequence ID" value="GGM37328.1"/>
    <property type="molecule type" value="Genomic_DNA"/>
</dbReference>
<dbReference type="PRINTS" id="PR01607">
    <property type="entry name" value="APYRASEFAMLY"/>
</dbReference>
<dbReference type="InterPro" id="IPR029052">
    <property type="entry name" value="Metallo-depent_PP-like"/>
</dbReference>
<dbReference type="OrthoDB" id="9793179at2"/>
<keyword evidence="2" id="KW-0547">Nucleotide-binding</keyword>
<comment type="similarity">
    <text evidence="2">Belongs to the 5'-nucleotidase family.</text>
</comment>
<dbReference type="GO" id="GO:0030288">
    <property type="term" value="C:outer membrane-bounded periplasmic space"/>
    <property type="evidence" value="ECO:0007669"/>
    <property type="project" value="TreeGrafter"/>
</dbReference>
<dbReference type="PANTHER" id="PTHR11575:SF23">
    <property type="entry name" value="5-NUCLEOTIDASE FAMILY PROTEIN"/>
    <property type="match status" value="1"/>
</dbReference>
<dbReference type="InterPro" id="IPR008334">
    <property type="entry name" value="5'-Nucleotdase_C"/>
</dbReference>
<evidence type="ECO:0000256" key="2">
    <source>
        <dbReference type="RuleBase" id="RU362119"/>
    </source>
</evidence>
<sequence>MTEDIFLYYTSDLHSHFENWPKITRFLNDKKAERKLENQTFWLLDNGDHMDRVHPTTEALLGKGNVALLNQAKYNIATLGNNEGITLEHKDLYHLYDEANFSIVCANLTSSDGANPDWLKPTDHLQTASGIKIGVIGLTAPFHTFYDPLGWKVEDPLIALERELSTLKSQSDIIVLLSHLGINEDESIADMYPDIDVIVGGHTHHLFRDGEYRNQSLLTASGKFGHFVGEIILTWDHQLHQLKNKQAYATQIDHLEEDREAKKLIKQQEKEAFELLDQRVTTIAEPLPVKWFEETVLIRRLTEILLEWTKADIAMLNAGLLLDSLPVGPVTYADIHRICPHPINPCVVELQGQELVEVVRASLTKSFKELELQGFGFRGKVIGKMIYAGIDIKTEIDNDGEERILSMSWKGIPIQPDKSYKLATADMFTFGHIFPEIARSKFKKFYMPEFIRDLLLKVMKSK</sequence>
<evidence type="ECO:0000313" key="6">
    <source>
        <dbReference type="Proteomes" id="UP000618460"/>
    </source>
</evidence>
<accession>A0A917TV68</accession>
<dbReference type="Gene3D" id="3.90.780.10">
    <property type="entry name" value="5'-Nucleotidase, C-terminal domain"/>
    <property type="match status" value="1"/>
</dbReference>
<dbReference type="SUPFAM" id="SSF55816">
    <property type="entry name" value="5'-nucleotidase (syn. UDP-sugar hydrolase), C-terminal domain"/>
    <property type="match status" value="1"/>
</dbReference>
<keyword evidence="6" id="KW-1185">Reference proteome</keyword>
<organism evidence="5 6">
    <name type="scientific">Paraliobacillus quinghaiensis</name>
    <dbReference type="NCBI Taxonomy" id="470815"/>
    <lineage>
        <taxon>Bacteria</taxon>
        <taxon>Bacillati</taxon>
        <taxon>Bacillota</taxon>
        <taxon>Bacilli</taxon>
        <taxon>Bacillales</taxon>
        <taxon>Bacillaceae</taxon>
        <taxon>Paraliobacillus</taxon>
    </lineage>
</organism>
<dbReference type="InterPro" id="IPR006179">
    <property type="entry name" value="5_nucleotidase/apyrase"/>
</dbReference>
<dbReference type="GO" id="GO:0009166">
    <property type="term" value="P:nucleotide catabolic process"/>
    <property type="evidence" value="ECO:0007669"/>
    <property type="project" value="InterPro"/>
</dbReference>
<dbReference type="CDD" id="cd00845">
    <property type="entry name" value="MPP_UshA_N_like"/>
    <property type="match status" value="1"/>
</dbReference>
<dbReference type="Pfam" id="PF00149">
    <property type="entry name" value="Metallophos"/>
    <property type="match status" value="1"/>
</dbReference>
<dbReference type="GO" id="GO:0000166">
    <property type="term" value="F:nucleotide binding"/>
    <property type="evidence" value="ECO:0007669"/>
    <property type="project" value="UniProtKB-KW"/>
</dbReference>
<dbReference type="GO" id="GO:0008768">
    <property type="term" value="F:UDP-sugar diphosphatase activity"/>
    <property type="evidence" value="ECO:0007669"/>
    <property type="project" value="TreeGrafter"/>
</dbReference>
<dbReference type="PANTHER" id="PTHR11575">
    <property type="entry name" value="5'-NUCLEOTIDASE-RELATED"/>
    <property type="match status" value="1"/>
</dbReference>
<keyword evidence="2" id="KW-0378">Hydrolase</keyword>
<evidence type="ECO:0000313" key="5">
    <source>
        <dbReference type="EMBL" id="GGM37328.1"/>
    </source>
</evidence>
<dbReference type="GO" id="GO:0008253">
    <property type="term" value="F:5'-nucleotidase activity"/>
    <property type="evidence" value="ECO:0007669"/>
    <property type="project" value="TreeGrafter"/>
</dbReference>
<evidence type="ECO:0000259" key="3">
    <source>
        <dbReference type="Pfam" id="PF00149"/>
    </source>
</evidence>
<proteinExistence type="inferred from homology"/>
<comment type="caution">
    <text evidence="5">The sequence shown here is derived from an EMBL/GenBank/DDBJ whole genome shotgun (WGS) entry which is preliminary data.</text>
</comment>
<dbReference type="Pfam" id="PF02872">
    <property type="entry name" value="5_nucleotid_C"/>
    <property type="match status" value="1"/>
</dbReference>
<name>A0A917TV68_9BACI</name>
<dbReference type="InterPro" id="IPR036907">
    <property type="entry name" value="5'-Nucleotdase_C_sf"/>
</dbReference>
<evidence type="ECO:0000256" key="1">
    <source>
        <dbReference type="ARBA" id="ARBA00022729"/>
    </source>
</evidence>
<reference evidence="5" key="2">
    <citation type="submission" date="2020-09" db="EMBL/GenBank/DDBJ databases">
        <authorList>
            <person name="Sun Q."/>
            <person name="Zhou Y."/>
        </authorList>
    </citation>
    <scope>NUCLEOTIDE SEQUENCE</scope>
    <source>
        <strain evidence="5">CGMCC 1.6333</strain>
    </source>
</reference>
<dbReference type="InterPro" id="IPR004843">
    <property type="entry name" value="Calcineurin-like_PHP"/>
</dbReference>
<dbReference type="AlphaFoldDB" id="A0A917TV68"/>
<gene>
    <name evidence="5" type="primary">yunD</name>
    <name evidence="5" type="ORF">GCM10011351_24440</name>
</gene>
<evidence type="ECO:0000259" key="4">
    <source>
        <dbReference type="Pfam" id="PF02872"/>
    </source>
</evidence>
<dbReference type="Proteomes" id="UP000618460">
    <property type="component" value="Unassembled WGS sequence"/>
</dbReference>
<reference evidence="5" key="1">
    <citation type="journal article" date="2014" name="Int. J. Syst. Evol. Microbiol.">
        <title>Complete genome sequence of Corynebacterium casei LMG S-19264T (=DSM 44701T), isolated from a smear-ripened cheese.</title>
        <authorList>
            <consortium name="US DOE Joint Genome Institute (JGI-PGF)"/>
            <person name="Walter F."/>
            <person name="Albersmeier A."/>
            <person name="Kalinowski J."/>
            <person name="Ruckert C."/>
        </authorList>
    </citation>
    <scope>NUCLEOTIDE SEQUENCE</scope>
    <source>
        <strain evidence="5">CGMCC 1.6333</strain>
    </source>
</reference>
<dbReference type="Gene3D" id="3.60.21.10">
    <property type="match status" value="1"/>
</dbReference>
<dbReference type="InterPro" id="IPR011240">
    <property type="entry name" value="Pesterase_YunD"/>
</dbReference>